<evidence type="ECO:0000256" key="2">
    <source>
        <dbReference type="SAM" id="MobiDB-lite"/>
    </source>
</evidence>
<comment type="caution">
    <text evidence="3">The sequence shown here is derived from an EMBL/GenBank/DDBJ whole genome shotgun (WGS) entry which is preliminary data.</text>
</comment>
<dbReference type="EMBL" id="NAJL01000067">
    <property type="protein sequence ID" value="TKA22728.1"/>
    <property type="molecule type" value="Genomic_DNA"/>
</dbReference>
<evidence type="ECO:0000313" key="4">
    <source>
        <dbReference type="Proteomes" id="UP000308549"/>
    </source>
</evidence>
<protein>
    <submittedName>
        <fullName evidence="3">Uncharacterized protein</fullName>
    </submittedName>
</protein>
<sequence>MPGLTKQVVRLVIERQASATPTPTSPRDTNMSGADMQDMTDVQMVDASNAGDNIIDTTDVEMVDADMAELEVADADLAELEAAMAALRVNVADADVDDIDMLNAGETEAWVAIRQKERWQLLRILRQIRQHWKHQ</sequence>
<proteinExistence type="predicted"/>
<dbReference type="Proteomes" id="UP000308549">
    <property type="component" value="Unassembled WGS sequence"/>
</dbReference>
<dbReference type="AlphaFoldDB" id="A0A4U0TLB6"/>
<evidence type="ECO:0000313" key="3">
    <source>
        <dbReference type="EMBL" id="TKA22728.1"/>
    </source>
</evidence>
<gene>
    <name evidence="3" type="ORF">B0A50_08387</name>
</gene>
<organism evidence="3 4">
    <name type="scientific">Salinomyces thailandicus</name>
    <dbReference type="NCBI Taxonomy" id="706561"/>
    <lineage>
        <taxon>Eukaryota</taxon>
        <taxon>Fungi</taxon>
        <taxon>Dikarya</taxon>
        <taxon>Ascomycota</taxon>
        <taxon>Pezizomycotina</taxon>
        <taxon>Dothideomycetes</taxon>
        <taxon>Dothideomycetidae</taxon>
        <taxon>Mycosphaerellales</taxon>
        <taxon>Teratosphaeriaceae</taxon>
        <taxon>Salinomyces</taxon>
    </lineage>
</organism>
<feature type="region of interest" description="Disordered" evidence="2">
    <location>
        <begin position="14"/>
        <end position="34"/>
    </location>
</feature>
<accession>A0A4U0TLB6</accession>
<feature type="compositionally biased region" description="Polar residues" evidence="2">
    <location>
        <begin position="17"/>
        <end position="32"/>
    </location>
</feature>
<reference evidence="3 4" key="1">
    <citation type="submission" date="2017-03" db="EMBL/GenBank/DDBJ databases">
        <title>Genomes of endolithic fungi from Antarctica.</title>
        <authorList>
            <person name="Coleine C."/>
            <person name="Masonjones S."/>
            <person name="Stajich J.E."/>
        </authorList>
    </citation>
    <scope>NUCLEOTIDE SEQUENCE [LARGE SCALE GENOMIC DNA]</scope>
    <source>
        <strain evidence="3 4">CCFEE 6315</strain>
    </source>
</reference>
<keyword evidence="4" id="KW-1185">Reference proteome</keyword>
<feature type="coiled-coil region" evidence="1">
    <location>
        <begin position="63"/>
        <end position="97"/>
    </location>
</feature>
<evidence type="ECO:0000256" key="1">
    <source>
        <dbReference type="SAM" id="Coils"/>
    </source>
</evidence>
<name>A0A4U0TLB6_9PEZI</name>
<keyword evidence="1" id="KW-0175">Coiled coil</keyword>